<reference evidence="1" key="1">
    <citation type="journal article" date="2014" name="Int. J. Syst. Evol. Microbiol.">
        <title>Complete genome sequence of Corynebacterium casei LMG S-19264T (=DSM 44701T), isolated from a smear-ripened cheese.</title>
        <authorList>
            <consortium name="US DOE Joint Genome Institute (JGI-PGF)"/>
            <person name="Walter F."/>
            <person name="Albersmeier A."/>
            <person name="Kalinowski J."/>
            <person name="Ruckert C."/>
        </authorList>
    </citation>
    <scope>NUCLEOTIDE SEQUENCE</scope>
    <source>
        <strain evidence="1">JCM 4477</strain>
    </source>
</reference>
<sequence length="215" mass="23481">MSSSDAIAAHLEWQPFAHRADCAKPVWEIDHQIVSDKLRPRREGPEHSCPNEECGHQDHYDRITVRLLCRSCDTVRLISGEEHSTETTTTARIGYGQPPKRVAGLWLYPGPPLLKWMAPGAGPGAYLCSLQKVDRLSEDDIVGAVTEGRGKRGGTVWHAAIGPEFRPPARGLSGYAVWAKTSGEKPFTSVAAAAKWVAAELDTAAATETKEDQEQ</sequence>
<organism evidence="1 2">
    <name type="scientific">Streptomyces fumanus</name>
    <dbReference type="NCBI Taxonomy" id="67302"/>
    <lineage>
        <taxon>Bacteria</taxon>
        <taxon>Bacillati</taxon>
        <taxon>Actinomycetota</taxon>
        <taxon>Actinomycetes</taxon>
        <taxon>Kitasatosporales</taxon>
        <taxon>Streptomycetaceae</taxon>
        <taxon>Streptomyces</taxon>
    </lineage>
</organism>
<reference evidence="1" key="2">
    <citation type="submission" date="2020-09" db="EMBL/GenBank/DDBJ databases">
        <authorList>
            <person name="Sun Q."/>
            <person name="Ohkuma M."/>
        </authorList>
    </citation>
    <scope>NUCLEOTIDE SEQUENCE</scope>
    <source>
        <strain evidence="1">JCM 4477</strain>
    </source>
</reference>
<evidence type="ECO:0000313" key="2">
    <source>
        <dbReference type="Proteomes" id="UP000630718"/>
    </source>
</evidence>
<dbReference type="EMBL" id="BNBI01000025">
    <property type="protein sequence ID" value="GHF34944.1"/>
    <property type="molecule type" value="Genomic_DNA"/>
</dbReference>
<dbReference type="RefSeq" id="WP_190208565.1">
    <property type="nucleotide sequence ID" value="NZ_BNBI01000025.1"/>
</dbReference>
<evidence type="ECO:0000313" key="1">
    <source>
        <dbReference type="EMBL" id="GHF34944.1"/>
    </source>
</evidence>
<protein>
    <submittedName>
        <fullName evidence="1">Uncharacterized protein</fullName>
    </submittedName>
</protein>
<accession>A0A919AZV0</accession>
<gene>
    <name evidence="1" type="ORF">GCM10018772_70610</name>
</gene>
<name>A0A919AZV0_9ACTN</name>
<dbReference type="AlphaFoldDB" id="A0A919AZV0"/>
<proteinExistence type="predicted"/>
<dbReference type="Proteomes" id="UP000630718">
    <property type="component" value="Unassembled WGS sequence"/>
</dbReference>
<keyword evidence="2" id="KW-1185">Reference proteome</keyword>
<comment type="caution">
    <text evidence="1">The sequence shown here is derived from an EMBL/GenBank/DDBJ whole genome shotgun (WGS) entry which is preliminary data.</text>
</comment>